<accession>E2C1H8</accession>
<feature type="non-terminal residue" evidence="1">
    <location>
        <position position="1"/>
    </location>
</feature>
<feature type="non-terminal residue" evidence="1">
    <location>
        <position position="90"/>
    </location>
</feature>
<dbReference type="Proteomes" id="UP000008237">
    <property type="component" value="Unassembled WGS sequence"/>
</dbReference>
<protein>
    <recommendedName>
        <fullName evidence="3">Mos1 transposase HTH domain-containing protein</fullName>
    </recommendedName>
</protein>
<name>E2C1H8_HARSA</name>
<dbReference type="EMBL" id="GL451937">
    <property type="protein sequence ID" value="EFN78154.1"/>
    <property type="molecule type" value="Genomic_DNA"/>
</dbReference>
<keyword evidence="2" id="KW-1185">Reference proteome</keyword>
<organism evidence="2">
    <name type="scientific">Harpegnathos saltator</name>
    <name type="common">Jerdon's jumping ant</name>
    <dbReference type="NCBI Taxonomy" id="610380"/>
    <lineage>
        <taxon>Eukaryota</taxon>
        <taxon>Metazoa</taxon>
        <taxon>Ecdysozoa</taxon>
        <taxon>Arthropoda</taxon>
        <taxon>Hexapoda</taxon>
        <taxon>Insecta</taxon>
        <taxon>Pterygota</taxon>
        <taxon>Neoptera</taxon>
        <taxon>Endopterygota</taxon>
        <taxon>Hymenoptera</taxon>
        <taxon>Apocrita</taxon>
        <taxon>Aculeata</taxon>
        <taxon>Formicoidea</taxon>
        <taxon>Formicidae</taxon>
        <taxon>Ponerinae</taxon>
        <taxon>Ponerini</taxon>
        <taxon>Harpegnathos</taxon>
    </lineage>
</organism>
<gene>
    <name evidence="1" type="ORF">EAI_08126</name>
</gene>
<proteinExistence type="predicted"/>
<sequence>FSCAQTVEIMRKYFGDECMLQTRRIHEWYEMFKKSRECVEGDPCALKVHLNRRTYREREKLVLTDRRLTIGEMNVLGISLDSCLSIWKEN</sequence>
<dbReference type="InParanoid" id="E2C1H8"/>
<evidence type="ECO:0000313" key="1">
    <source>
        <dbReference type="EMBL" id="EFN78154.1"/>
    </source>
</evidence>
<dbReference type="AlphaFoldDB" id="E2C1H8"/>
<evidence type="ECO:0000313" key="2">
    <source>
        <dbReference type="Proteomes" id="UP000008237"/>
    </source>
</evidence>
<evidence type="ECO:0008006" key="3">
    <source>
        <dbReference type="Google" id="ProtNLM"/>
    </source>
</evidence>
<reference evidence="1 2" key="1">
    <citation type="journal article" date="2010" name="Science">
        <title>Genomic comparison of the ants Camponotus floridanus and Harpegnathos saltator.</title>
        <authorList>
            <person name="Bonasio R."/>
            <person name="Zhang G."/>
            <person name="Ye C."/>
            <person name="Mutti N.S."/>
            <person name="Fang X."/>
            <person name="Qin N."/>
            <person name="Donahue G."/>
            <person name="Yang P."/>
            <person name="Li Q."/>
            <person name="Li C."/>
            <person name="Zhang P."/>
            <person name="Huang Z."/>
            <person name="Berger S.L."/>
            <person name="Reinberg D."/>
            <person name="Wang J."/>
            <person name="Liebig J."/>
        </authorList>
    </citation>
    <scope>NUCLEOTIDE SEQUENCE [LARGE SCALE GENOMIC DNA]</scope>
    <source>
        <strain evidence="1 2">R22 G/1</strain>
    </source>
</reference>